<accession>A0ABQ4R851</accession>
<dbReference type="RefSeq" id="WP_128566066.1">
    <property type="nucleotide sequence ID" value="NZ_BPQH01000025.1"/>
</dbReference>
<sequence length="82" mass="9186">MPRFYFDICEGPEFIADDEGSEYADLDAAEREAVLAAAELSKDRFPTGRVREIAIGVRDRAGQRLLTATVSMQIERVHLLSE</sequence>
<evidence type="ECO:0000259" key="1">
    <source>
        <dbReference type="Pfam" id="PF21834"/>
    </source>
</evidence>
<protein>
    <recommendedName>
        <fullName evidence="1">DUF6894 domain-containing protein</fullName>
    </recommendedName>
</protein>
<dbReference type="InterPro" id="IPR054189">
    <property type="entry name" value="DUF6894"/>
</dbReference>
<reference evidence="2" key="1">
    <citation type="journal article" date="2021" name="Front. Microbiol.">
        <title>Comprehensive Comparative Genomics and Phenotyping of Methylobacterium Species.</title>
        <authorList>
            <person name="Alessa O."/>
            <person name="Ogura Y."/>
            <person name="Fujitani Y."/>
            <person name="Takami H."/>
            <person name="Hayashi T."/>
            <person name="Sahin N."/>
            <person name="Tani A."/>
        </authorList>
    </citation>
    <scope>NUCLEOTIDE SEQUENCE</scope>
    <source>
        <strain evidence="2">KCTC 52305</strain>
    </source>
</reference>
<comment type="caution">
    <text evidence="2">The sequence shown here is derived from an EMBL/GenBank/DDBJ whole genome shotgun (WGS) entry which is preliminary data.</text>
</comment>
<dbReference type="Pfam" id="PF21834">
    <property type="entry name" value="DUF6894"/>
    <property type="match status" value="1"/>
</dbReference>
<feature type="domain" description="DUF6894" evidence="1">
    <location>
        <begin position="3"/>
        <end position="70"/>
    </location>
</feature>
<name>A0ABQ4R851_9HYPH</name>
<dbReference type="EMBL" id="BPQH01000025">
    <property type="protein sequence ID" value="GJD53080.1"/>
    <property type="molecule type" value="Genomic_DNA"/>
</dbReference>
<proteinExistence type="predicted"/>
<gene>
    <name evidence="2" type="ORF">OPKNFCMD_5851</name>
</gene>
<evidence type="ECO:0000313" key="3">
    <source>
        <dbReference type="Proteomes" id="UP001055167"/>
    </source>
</evidence>
<dbReference type="Proteomes" id="UP001055167">
    <property type="component" value="Unassembled WGS sequence"/>
</dbReference>
<evidence type="ECO:0000313" key="2">
    <source>
        <dbReference type="EMBL" id="GJD53080.1"/>
    </source>
</evidence>
<organism evidence="2 3">
    <name type="scientific">Methylobacterium crusticola</name>
    <dbReference type="NCBI Taxonomy" id="1697972"/>
    <lineage>
        <taxon>Bacteria</taxon>
        <taxon>Pseudomonadati</taxon>
        <taxon>Pseudomonadota</taxon>
        <taxon>Alphaproteobacteria</taxon>
        <taxon>Hyphomicrobiales</taxon>
        <taxon>Methylobacteriaceae</taxon>
        <taxon>Methylobacterium</taxon>
    </lineage>
</organism>
<keyword evidence="3" id="KW-1185">Reference proteome</keyword>
<reference evidence="2" key="2">
    <citation type="submission" date="2021-08" db="EMBL/GenBank/DDBJ databases">
        <authorList>
            <person name="Tani A."/>
            <person name="Ola A."/>
            <person name="Ogura Y."/>
            <person name="Katsura K."/>
            <person name="Hayashi T."/>
        </authorList>
    </citation>
    <scope>NUCLEOTIDE SEQUENCE</scope>
    <source>
        <strain evidence="2">KCTC 52305</strain>
    </source>
</reference>